<dbReference type="SUPFAM" id="SSF55874">
    <property type="entry name" value="ATPase domain of HSP90 chaperone/DNA topoisomerase II/histidine kinase"/>
    <property type="match status" value="1"/>
</dbReference>
<dbReference type="InterPro" id="IPR005467">
    <property type="entry name" value="His_kinase_dom"/>
</dbReference>
<dbReference type="SMART" id="SM00387">
    <property type="entry name" value="HATPase_c"/>
    <property type="match status" value="1"/>
</dbReference>
<keyword evidence="5" id="KW-0808">Transferase</keyword>
<organism evidence="15 16">
    <name type="scientific">Pontibacillus salicampi</name>
    <dbReference type="NCBI Taxonomy" id="1449801"/>
    <lineage>
        <taxon>Bacteria</taxon>
        <taxon>Bacillati</taxon>
        <taxon>Bacillota</taxon>
        <taxon>Bacilli</taxon>
        <taxon>Bacillales</taxon>
        <taxon>Bacillaceae</taxon>
        <taxon>Pontibacillus</taxon>
    </lineage>
</organism>
<dbReference type="InterPro" id="IPR004358">
    <property type="entry name" value="Sig_transdc_His_kin-like_C"/>
</dbReference>
<dbReference type="Pfam" id="PF02518">
    <property type="entry name" value="HATPase_c"/>
    <property type="match status" value="1"/>
</dbReference>
<evidence type="ECO:0000259" key="14">
    <source>
        <dbReference type="PROSITE" id="PS50109"/>
    </source>
</evidence>
<evidence type="ECO:0000313" key="16">
    <source>
        <dbReference type="Proteomes" id="UP001589836"/>
    </source>
</evidence>
<evidence type="ECO:0000256" key="1">
    <source>
        <dbReference type="ARBA" id="ARBA00000085"/>
    </source>
</evidence>
<accession>A0ABV6LKA6</accession>
<dbReference type="Proteomes" id="UP001589836">
    <property type="component" value="Unassembled WGS sequence"/>
</dbReference>
<dbReference type="Gene3D" id="3.30.565.10">
    <property type="entry name" value="Histidine kinase-like ATPase, C-terminal domain"/>
    <property type="match status" value="1"/>
</dbReference>
<feature type="transmembrane region" description="Helical" evidence="13">
    <location>
        <begin position="9"/>
        <end position="28"/>
    </location>
</feature>
<evidence type="ECO:0000313" key="15">
    <source>
        <dbReference type="EMBL" id="MFC0522772.1"/>
    </source>
</evidence>
<dbReference type="InterPro" id="IPR036890">
    <property type="entry name" value="HATPase_C_sf"/>
</dbReference>
<dbReference type="InterPro" id="IPR003594">
    <property type="entry name" value="HATPase_dom"/>
</dbReference>
<keyword evidence="9" id="KW-0067">ATP-binding</keyword>
<keyword evidence="12 13" id="KW-0472">Membrane</keyword>
<evidence type="ECO:0000256" key="10">
    <source>
        <dbReference type="ARBA" id="ARBA00022989"/>
    </source>
</evidence>
<sequence>MKLFLREQLPLLIMVPIQLLLTLLIYSLAGFHDWMLGTYAIFIGLIVLSAYLVYTYSTHKEYYRRLSTPVTSLDESTQSHGQHPVPQAFDHRFLEQYNLYQQEMAAFRSKQERHLTFINQWVHQTKTPLSVIELLLQDDGELKKESMQEELDKLKQGLTTALYLARLQSFRHDFQVERVSLCSMVREVIQDNKRFFLQNDIYPDMHIKNDVDIFTDKKWFTFTLSQVVINAIKYSNNPHQRVTIRTLHKDTYIELQVIDRGVGIPLQDINRVFEPFYTGENGRHYTESTGMGLYLVKEVIESLDHKCYIESQPGKGTTFSFVIYHWEQ</sequence>
<evidence type="ECO:0000256" key="12">
    <source>
        <dbReference type="ARBA" id="ARBA00023136"/>
    </source>
</evidence>
<dbReference type="PRINTS" id="PR00344">
    <property type="entry name" value="BCTRLSENSOR"/>
</dbReference>
<dbReference type="PANTHER" id="PTHR45453">
    <property type="entry name" value="PHOSPHATE REGULON SENSOR PROTEIN PHOR"/>
    <property type="match status" value="1"/>
</dbReference>
<gene>
    <name evidence="15" type="ORF">ACFFGV_04100</name>
</gene>
<dbReference type="PROSITE" id="PS50109">
    <property type="entry name" value="HIS_KIN"/>
    <property type="match status" value="1"/>
</dbReference>
<evidence type="ECO:0000256" key="2">
    <source>
        <dbReference type="ARBA" id="ARBA00004651"/>
    </source>
</evidence>
<proteinExistence type="predicted"/>
<keyword evidence="8 15" id="KW-0418">Kinase</keyword>
<reference evidence="15 16" key="1">
    <citation type="submission" date="2024-09" db="EMBL/GenBank/DDBJ databases">
        <authorList>
            <person name="Sun Q."/>
            <person name="Mori K."/>
        </authorList>
    </citation>
    <scope>NUCLEOTIDE SEQUENCE [LARGE SCALE GENOMIC DNA]</scope>
    <source>
        <strain evidence="15 16">NCAIM B.02529</strain>
    </source>
</reference>
<comment type="subcellular location">
    <subcellularLocation>
        <location evidence="2">Cell membrane</location>
        <topology evidence="2">Multi-pass membrane protein</topology>
    </subcellularLocation>
</comment>
<keyword evidence="11" id="KW-0902">Two-component regulatory system</keyword>
<feature type="domain" description="Histidine kinase" evidence="14">
    <location>
        <begin position="120"/>
        <end position="327"/>
    </location>
</feature>
<keyword evidence="6 13" id="KW-0812">Transmembrane</keyword>
<evidence type="ECO:0000256" key="4">
    <source>
        <dbReference type="ARBA" id="ARBA00022475"/>
    </source>
</evidence>
<dbReference type="EC" id="2.7.13.3" evidence="3"/>
<name>A0ABV6LKA6_9BACI</name>
<dbReference type="PANTHER" id="PTHR45453:SF2">
    <property type="entry name" value="HISTIDINE KINASE"/>
    <property type="match status" value="1"/>
</dbReference>
<keyword evidence="7" id="KW-0547">Nucleotide-binding</keyword>
<evidence type="ECO:0000256" key="3">
    <source>
        <dbReference type="ARBA" id="ARBA00012438"/>
    </source>
</evidence>
<evidence type="ECO:0000256" key="9">
    <source>
        <dbReference type="ARBA" id="ARBA00022840"/>
    </source>
</evidence>
<evidence type="ECO:0000256" key="8">
    <source>
        <dbReference type="ARBA" id="ARBA00022777"/>
    </source>
</evidence>
<protein>
    <recommendedName>
        <fullName evidence="3">histidine kinase</fullName>
        <ecNumber evidence="3">2.7.13.3</ecNumber>
    </recommendedName>
</protein>
<comment type="catalytic activity">
    <reaction evidence="1">
        <text>ATP + protein L-histidine = ADP + protein N-phospho-L-histidine.</text>
        <dbReference type="EC" id="2.7.13.3"/>
    </reaction>
</comment>
<evidence type="ECO:0000256" key="7">
    <source>
        <dbReference type="ARBA" id="ARBA00022741"/>
    </source>
</evidence>
<dbReference type="GO" id="GO:0016301">
    <property type="term" value="F:kinase activity"/>
    <property type="evidence" value="ECO:0007669"/>
    <property type="project" value="UniProtKB-KW"/>
</dbReference>
<dbReference type="RefSeq" id="WP_377345302.1">
    <property type="nucleotide sequence ID" value="NZ_JBHLTP010000003.1"/>
</dbReference>
<dbReference type="EMBL" id="JBHLTP010000003">
    <property type="protein sequence ID" value="MFC0522772.1"/>
    <property type="molecule type" value="Genomic_DNA"/>
</dbReference>
<dbReference type="InterPro" id="IPR050351">
    <property type="entry name" value="BphY/WalK/GraS-like"/>
</dbReference>
<keyword evidence="10 13" id="KW-1133">Transmembrane helix</keyword>
<keyword evidence="16" id="KW-1185">Reference proteome</keyword>
<evidence type="ECO:0000256" key="13">
    <source>
        <dbReference type="SAM" id="Phobius"/>
    </source>
</evidence>
<comment type="caution">
    <text evidence="15">The sequence shown here is derived from an EMBL/GenBank/DDBJ whole genome shotgun (WGS) entry which is preliminary data.</text>
</comment>
<keyword evidence="4" id="KW-1003">Cell membrane</keyword>
<evidence type="ECO:0000256" key="6">
    <source>
        <dbReference type="ARBA" id="ARBA00022692"/>
    </source>
</evidence>
<feature type="transmembrane region" description="Helical" evidence="13">
    <location>
        <begin position="34"/>
        <end position="56"/>
    </location>
</feature>
<evidence type="ECO:0000256" key="5">
    <source>
        <dbReference type="ARBA" id="ARBA00022679"/>
    </source>
</evidence>
<evidence type="ECO:0000256" key="11">
    <source>
        <dbReference type="ARBA" id="ARBA00023012"/>
    </source>
</evidence>